<protein>
    <submittedName>
        <fullName evidence="1">Uncharacterized protein</fullName>
    </submittedName>
</protein>
<organism evidence="1 2">
    <name type="scientific">Cirrhinus molitorella</name>
    <name type="common">mud carp</name>
    <dbReference type="NCBI Taxonomy" id="172907"/>
    <lineage>
        <taxon>Eukaryota</taxon>
        <taxon>Metazoa</taxon>
        <taxon>Chordata</taxon>
        <taxon>Craniata</taxon>
        <taxon>Vertebrata</taxon>
        <taxon>Euteleostomi</taxon>
        <taxon>Actinopterygii</taxon>
        <taxon>Neopterygii</taxon>
        <taxon>Teleostei</taxon>
        <taxon>Ostariophysi</taxon>
        <taxon>Cypriniformes</taxon>
        <taxon>Cyprinidae</taxon>
        <taxon>Labeoninae</taxon>
        <taxon>Labeonini</taxon>
        <taxon>Cirrhinus</taxon>
    </lineage>
</organism>
<accession>A0ABR3M6L7</accession>
<comment type="caution">
    <text evidence="1">The sequence shown here is derived from an EMBL/GenBank/DDBJ whole genome shotgun (WGS) entry which is preliminary data.</text>
</comment>
<evidence type="ECO:0000313" key="1">
    <source>
        <dbReference type="EMBL" id="KAL1260767.1"/>
    </source>
</evidence>
<sequence>MFNACSFYTNALRGKHVVEQSSLMLMLVDARSPKRKSQNNARCLNCRFATNRFSTRSCRGNTVSGQRNITGAKQAHFCRSLISAGYCPHDVCLRHMQAAYRGCSKAS</sequence>
<reference evidence="1 2" key="1">
    <citation type="submission" date="2023-09" db="EMBL/GenBank/DDBJ databases">
        <authorList>
            <person name="Wang M."/>
        </authorList>
    </citation>
    <scope>NUCLEOTIDE SEQUENCE [LARGE SCALE GENOMIC DNA]</scope>
    <source>
        <strain evidence="1">GT-2023</strain>
        <tissue evidence="1">Liver</tissue>
    </source>
</reference>
<keyword evidence="2" id="KW-1185">Reference proteome</keyword>
<dbReference type="EMBL" id="JAYMGO010000015">
    <property type="protein sequence ID" value="KAL1260767.1"/>
    <property type="molecule type" value="Genomic_DNA"/>
</dbReference>
<name>A0ABR3M6L7_9TELE</name>
<gene>
    <name evidence="1" type="ORF">QQF64_008594</name>
</gene>
<proteinExistence type="predicted"/>
<evidence type="ECO:0000313" key="2">
    <source>
        <dbReference type="Proteomes" id="UP001558613"/>
    </source>
</evidence>
<dbReference type="Proteomes" id="UP001558613">
    <property type="component" value="Unassembled WGS sequence"/>
</dbReference>